<organism evidence="2 3">
    <name type="scientific">Scyliorhinus torazame</name>
    <name type="common">Cloudy catshark</name>
    <name type="synonym">Catulus torazame</name>
    <dbReference type="NCBI Taxonomy" id="75743"/>
    <lineage>
        <taxon>Eukaryota</taxon>
        <taxon>Metazoa</taxon>
        <taxon>Chordata</taxon>
        <taxon>Craniata</taxon>
        <taxon>Vertebrata</taxon>
        <taxon>Chondrichthyes</taxon>
        <taxon>Elasmobranchii</taxon>
        <taxon>Galeomorphii</taxon>
        <taxon>Galeoidea</taxon>
        <taxon>Carcharhiniformes</taxon>
        <taxon>Scyliorhinidae</taxon>
        <taxon>Scyliorhinus</taxon>
    </lineage>
</organism>
<dbReference type="OMA" id="DAYITVN"/>
<dbReference type="InterPro" id="IPR038884">
    <property type="entry name" value="CFAP61"/>
</dbReference>
<evidence type="ECO:0000259" key="1">
    <source>
        <dbReference type="Pfam" id="PF23150"/>
    </source>
</evidence>
<dbReference type="PANTHER" id="PTHR21178">
    <property type="entry name" value="CILIA- AND FLAGELLA-ASSOCIATED PROTEIN 61"/>
    <property type="match status" value="1"/>
</dbReference>
<name>A0A401Q1W7_SCYTO</name>
<dbReference type="InterPro" id="IPR056299">
    <property type="entry name" value="CFAP61_dimer"/>
</dbReference>
<comment type="caution">
    <text evidence="2">The sequence shown here is derived from an EMBL/GenBank/DDBJ whole genome shotgun (WGS) entry which is preliminary data.</text>
</comment>
<dbReference type="AlphaFoldDB" id="A0A401Q1W7"/>
<protein>
    <recommendedName>
        <fullName evidence="1">CFAP61 dimerisation domain-containing protein</fullName>
    </recommendedName>
</protein>
<sequence length="310" mass="34890">MSYDGNIIVYGNTIDAYITVNTILSFGINGSCIKLVKPPSNSSISFYSSVIETAVDKALRRANVSVHSNCLLAQWNDGNVHDRIILSTFTTDSQPLSLKCSAFFNFHKKKVDLDAFKAINKACLVFDGKLVIDSTFHTNDITIRAAGSLTKYSRRYYADQWSHKNFNTKEIGFQLAALMLHLFDPTLEQVTKPPAELDKLLPTYTGCKVKGCILPGKYHYLHISKPGIVTCLDMQKSRPEYGREIITGSPETGNYFEIHLNQYNMVESITCLSLNPLPVSNYICLYGQHERLLNNLCSRFDEGLISDLYR</sequence>
<dbReference type="Proteomes" id="UP000288216">
    <property type="component" value="Unassembled WGS sequence"/>
</dbReference>
<dbReference type="EMBL" id="BFAA01011977">
    <property type="protein sequence ID" value="GCB79358.1"/>
    <property type="molecule type" value="Genomic_DNA"/>
</dbReference>
<evidence type="ECO:0000313" key="3">
    <source>
        <dbReference type="Proteomes" id="UP000288216"/>
    </source>
</evidence>
<reference evidence="2 3" key="1">
    <citation type="journal article" date="2018" name="Nat. Ecol. Evol.">
        <title>Shark genomes provide insights into elasmobranch evolution and the origin of vertebrates.</title>
        <authorList>
            <person name="Hara Y"/>
            <person name="Yamaguchi K"/>
            <person name="Onimaru K"/>
            <person name="Kadota M"/>
            <person name="Koyanagi M"/>
            <person name="Keeley SD"/>
            <person name="Tatsumi K"/>
            <person name="Tanaka K"/>
            <person name="Motone F"/>
            <person name="Kageyama Y"/>
            <person name="Nozu R"/>
            <person name="Adachi N"/>
            <person name="Nishimura O"/>
            <person name="Nakagawa R"/>
            <person name="Tanegashima C"/>
            <person name="Kiyatake I"/>
            <person name="Matsumoto R"/>
            <person name="Murakumo K"/>
            <person name="Nishida K"/>
            <person name="Terakita A"/>
            <person name="Kuratani S"/>
            <person name="Sato K"/>
            <person name="Hyodo S Kuraku.S."/>
        </authorList>
    </citation>
    <scope>NUCLEOTIDE SEQUENCE [LARGE SCALE GENOMIC DNA]</scope>
</reference>
<feature type="domain" description="CFAP61 dimerisation" evidence="1">
    <location>
        <begin position="202"/>
        <end position="309"/>
    </location>
</feature>
<dbReference type="OrthoDB" id="382863at2759"/>
<dbReference type="STRING" id="75743.A0A401Q1W7"/>
<accession>A0A401Q1W7</accession>
<gene>
    <name evidence="2" type="ORF">scyTo_0017878</name>
</gene>
<proteinExistence type="predicted"/>
<keyword evidence="3" id="KW-1185">Reference proteome</keyword>
<dbReference type="PANTHER" id="PTHR21178:SF8">
    <property type="entry name" value="CILIA- AND FLAGELLA-ASSOCIATED PROTEIN 61"/>
    <property type="match status" value="1"/>
</dbReference>
<dbReference type="Pfam" id="PF23150">
    <property type="entry name" value="CFAP61_dimer"/>
    <property type="match status" value="1"/>
</dbReference>
<evidence type="ECO:0000313" key="2">
    <source>
        <dbReference type="EMBL" id="GCB79358.1"/>
    </source>
</evidence>